<dbReference type="AlphaFoldDB" id="A0A8J4FFT8"/>
<proteinExistence type="predicted"/>
<evidence type="ECO:0000256" key="1">
    <source>
        <dbReference type="SAM" id="MobiDB-lite"/>
    </source>
</evidence>
<keyword evidence="3" id="KW-1185">Reference proteome</keyword>
<feature type="compositionally biased region" description="Low complexity" evidence="1">
    <location>
        <begin position="42"/>
        <end position="60"/>
    </location>
</feature>
<dbReference type="EMBL" id="BNCP01000002">
    <property type="protein sequence ID" value="GIL70339.1"/>
    <property type="molecule type" value="Genomic_DNA"/>
</dbReference>
<protein>
    <submittedName>
        <fullName evidence="2">Uncharacterized protein</fullName>
    </submittedName>
</protein>
<evidence type="ECO:0000313" key="3">
    <source>
        <dbReference type="Proteomes" id="UP000747110"/>
    </source>
</evidence>
<organism evidence="2 3">
    <name type="scientific">Volvox reticuliferus</name>
    <dbReference type="NCBI Taxonomy" id="1737510"/>
    <lineage>
        <taxon>Eukaryota</taxon>
        <taxon>Viridiplantae</taxon>
        <taxon>Chlorophyta</taxon>
        <taxon>core chlorophytes</taxon>
        <taxon>Chlorophyceae</taxon>
        <taxon>CS clade</taxon>
        <taxon>Chlamydomonadales</taxon>
        <taxon>Volvocaceae</taxon>
        <taxon>Volvox</taxon>
    </lineage>
</organism>
<comment type="caution">
    <text evidence="2">The sequence shown here is derived from an EMBL/GenBank/DDBJ whole genome shotgun (WGS) entry which is preliminary data.</text>
</comment>
<evidence type="ECO:0000313" key="2">
    <source>
        <dbReference type="EMBL" id="GIL70339.1"/>
    </source>
</evidence>
<name>A0A8J4FFT8_9CHLO</name>
<feature type="region of interest" description="Disordered" evidence="1">
    <location>
        <begin position="1"/>
        <end position="60"/>
    </location>
</feature>
<dbReference type="Proteomes" id="UP000747110">
    <property type="component" value="Unassembled WGS sequence"/>
</dbReference>
<feature type="compositionally biased region" description="Low complexity" evidence="1">
    <location>
        <begin position="26"/>
        <end position="35"/>
    </location>
</feature>
<gene>
    <name evidence="2" type="ORF">Vretifemale_975</name>
</gene>
<accession>A0A8J4FFT8</accession>
<sequence>MSPPVAYAVSLPATPAPTPMPRRTDSSSSSSSSTPNSPPPGSTSSSVSQSPAASSAPSVMSSVRSSTPKLYSAMFASFRLKLRISEARPSIEGDDVVLQPSPLVRTAAPTGVLAAAVVVAAATALAAAAVLRPKTPEVAAAIAVGTELFTADAAVSVAVSWTCACGTAADAATCDGPQGKAPPVAATALRPEPPVLIPCSPTVSPSCVFAVA</sequence>
<reference evidence="2" key="1">
    <citation type="journal article" date="2021" name="Proc. Natl. Acad. Sci. U.S.A.">
        <title>Three genomes in the algal genus Volvox reveal the fate of a haploid sex-determining region after a transition to homothallism.</title>
        <authorList>
            <person name="Yamamoto K."/>
            <person name="Hamaji T."/>
            <person name="Kawai-Toyooka H."/>
            <person name="Matsuzaki R."/>
            <person name="Takahashi F."/>
            <person name="Nishimura Y."/>
            <person name="Kawachi M."/>
            <person name="Noguchi H."/>
            <person name="Minakuchi Y."/>
            <person name="Umen J.G."/>
            <person name="Toyoda A."/>
            <person name="Nozaki H."/>
        </authorList>
    </citation>
    <scope>NUCLEOTIDE SEQUENCE</scope>
    <source>
        <strain evidence="2">NIES-3786</strain>
    </source>
</reference>